<dbReference type="PANTHER" id="PTHR42714">
    <property type="entry name" value="TRNA MODIFICATION GTPASE GTPBP3"/>
    <property type="match status" value="1"/>
</dbReference>
<dbReference type="InterPro" id="IPR006073">
    <property type="entry name" value="GTP-bd"/>
</dbReference>
<dbReference type="InterPro" id="IPR027417">
    <property type="entry name" value="P-loop_NTPase"/>
</dbReference>
<evidence type="ECO:0000256" key="2">
    <source>
        <dbReference type="SAM" id="SignalP"/>
    </source>
</evidence>
<dbReference type="Gene3D" id="3.30.1360.120">
    <property type="entry name" value="Probable tRNA modification gtpase trme, domain 1"/>
    <property type="match status" value="1"/>
</dbReference>
<evidence type="ECO:0000259" key="4">
    <source>
        <dbReference type="Pfam" id="PF10396"/>
    </source>
</evidence>
<feature type="signal peptide" evidence="2">
    <location>
        <begin position="1"/>
        <end position="21"/>
    </location>
</feature>
<dbReference type="Gene3D" id="1.20.120.430">
    <property type="entry name" value="tRNA modification GTPase MnmE domain 2"/>
    <property type="match status" value="1"/>
</dbReference>
<feature type="domain" description="GTP-binding protein TrmE N-terminal" evidence="4">
    <location>
        <begin position="143"/>
        <end position="277"/>
    </location>
</feature>
<gene>
    <name evidence="5" type="ORF">POVCU1_077790</name>
</gene>
<keyword evidence="2" id="KW-0732">Signal</keyword>
<dbReference type="Gene3D" id="3.40.50.300">
    <property type="entry name" value="P-loop containing nucleotide triphosphate hydrolases"/>
    <property type="match status" value="1"/>
</dbReference>
<reference evidence="6" key="1">
    <citation type="submission" date="2016-05" db="EMBL/GenBank/DDBJ databases">
        <authorList>
            <person name="Naeem Raeece"/>
        </authorList>
    </citation>
    <scope>NUCLEOTIDE SEQUENCE [LARGE SCALE GENOMIC DNA]</scope>
</reference>
<evidence type="ECO:0000256" key="1">
    <source>
        <dbReference type="SAM" id="MobiDB-lite"/>
    </source>
</evidence>
<dbReference type="GO" id="GO:0005737">
    <property type="term" value="C:cytoplasm"/>
    <property type="evidence" value="ECO:0007669"/>
    <property type="project" value="TreeGrafter"/>
</dbReference>
<evidence type="ECO:0000313" key="6">
    <source>
        <dbReference type="Proteomes" id="UP000078546"/>
    </source>
</evidence>
<name>A0A1A8XB97_PLAOA</name>
<dbReference type="GO" id="GO:0005525">
    <property type="term" value="F:GTP binding"/>
    <property type="evidence" value="ECO:0007669"/>
    <property type="project" value="InterPro"/>
</dbReference>
<feature type="region of interest" description="Disordered" evidence="1">
    <location>
        <begin position="618"/>
        <end position="645"/>
    </location>
</feature>
<dbReference type="InterPro" id="IPR027368">
    <property type="entry name" value="MnmE_dom2"/>
</dbReference>
<dbReference type="InterPro" id="IPR018948">
    <property type="entry name" value="GTP-bd_TrmE_N"/>
</dbReference>
<dbReference type="Pfam" id="PF01926">
    <property type="entry name" value="MMR_HSR1"/>
    <property type="match status" value="1"/>
</dbReference>
<dbReference type="InterPro" id="IPR027266">
    <property type="entry name" value="TrmE/GcvT-like"/>
</dbReference>
<dbReference type="PANTHER" id="PTHR42714:SF2">
    <property type="entry name" value="TRNA MODIFICATION GTPASE GTPBP3, MITOCHONDRIAL"/>
    <property type="match status" value="1"/>
</dbReference>
<dbReference type="GO" id="GO:0002098">
    <property type="term" value="P:tRNA wobble uridine modification"/>
    <property type="evidence" value="ECO:0007669"/>
    <property type="project" value="TreeGrafter"/>
</dbReference>
<dbReference type="SUPFAM" id="SSF52540">
    <property type="entry name" value="P-loop containing nucleoside triphosphate hydrolases"/>
    <property type="match status" value="1"/>
</dbReference>
<sequence>MNVLPLCLLLLLLLLSVFTRCTRVAHSLRVCRVEKQGKYINGFLFYTLMDSHFGYQNTSSWRKTWKGAKGRQHIGKLIPIRRSYWGRGTNVSNRMDMLCCKEQDKVKTVMSEDGKDNVTDGVTSSCEGLKREYLTRLLSGEETIYALSSGNVISAIAVIRLSGILSKIILEILLHNNSTRNPLHFVKNKKGSTKMYLGQEMKMKKKSEYSLSEIIVLRRNIETRKLHMGKLYDNNSNIIDNILYSFFKGPKSYTGEDVVEIYCHGNPLIVKEIMSEIDSLNEVFHRIVEEEKDKYHYNKNYYYYYDYHDRGRDSQHSGENDRDLHRAREKESYPFDMLHNQNCFIKVREGKRGEFTRRAFKNRKMTLLQVEGLRELLFCKQKIQKKIALNYINGYAKSVYVKLRKNIKELLVYSQLKIDFEEEHITAQEERRSINHFFKAKLQDVIKNVKEIIKKENVEDLSAPSDVLLFGNVNAGKSTLMNCICNSRVSIVTNIGGTTIDVVQKSVNIGGNYYNFCDSAGIIQKERIVLIPPRPNDASPDEVLTPGRGLKTWDTHIEKNMQSDSHKRLERIGIRKTLRYLKTCTAAIVLLDIRNYVDELTNIIYTLNDNFPQGRGISQKERKMCKTGKTRKARTPEEADATSTRGEGKKVPALFLCINKCDLEEGKEFPKIKSDVRKMMKTNLYGHILKRFSKKVFFLSSKNRCNVDKLLAHFNRRMTGKLVIVATGEHEHEHEKRVCGGKRKSSASSLPLFLPFERHKLHLKEALNHLLFIKRRGNVLSFDIVSEEIGLAARALRRIIGRVSGEKILEQLLGSFCIGK</sequence>
<dbReference type="VEuPathDB" id="PlasmoDB:PocGH01_05023800"/>
<dbReference type="SUPFAM" id="SSF116878">
    <property type="entry name" value="TrmE connector domain"/>
    <property type="match status" value="1"/>
</dbReference>
<feature type="domain" description="G" evidence="3">
    <location>
        <begin position="467"/>
        <end position="524"/>
    </location>
</feature>
<organism evidence="5 6">
    <name type="scientific">Plasmodium ovale curtisi</name>
    <dbReference type="NCBI Taxonomy" id="864141"/>
    <lineage>
        <taxon>Eukaryota</taxon>
        <taxon>Sar</taxon>
        <taxon>Alveolata</taxon>
        <taxon>Apicomplexa</taxon>
        <taxon>Aconoidasida</taxon>
        <taxon>Haemosporida</taxon>
        <taxon>Plasmodiidae</taxon>
        <taxon>Plasmodium</taxon>
        <taxon>Plasmodium (Plasmodium)</taxon>
    </lineage>
</organism>
<dbReference type="AlphaFoldDB" id="A0A1A8XB97"/>
<dbReference type="CDD" id="cd14858">
    <property type="entry name" value="TrmE_N"/>
    <property type="match status" value="1"/>
</dbReference>
<dbReference type="Proteomes" id="UP000078546">
    <property type="component" value="Unassembled WGS sequence"/>
</dbReference>
<evidence type="ECO:0000259" key="3">
    <source>
        <dbReference type="Pfam" id="PF01926"/>
    </source>
</evidence>
<dbReference type="SUPFAM" id="SSF103025">
    <property type="entry name" value="Folate-binding domain"/>
    <property type="match status" value="1"/>
</dbReference>
<protein>
    <submittedName>
        <fullName evidence="5">GTPase, putative</fullName>
    </submittedName>
</protein>
<proteinExistence type="predicted"/>
<feature type="chain" id="PRO_5008381340" evidence="2">
    <location>
        <begin position="22"/>
        <end position="820"/>
    </location>
</feature>
<accession>A0A1A8XB97</accession>
<dbReference type="Pfam" id="PF10396">
    <property type="entry name" value="TrmE_N"/>
    <property type="match status" value="1"/>
</dbReference>
<evidence type="ECO:0000313" key="5">
    <source>
        <dbReference type="EMBL" id="SBT02515.1"/>
    </source>
</evidence>
<dbReference type="EMBL" id="FLQV01003483">
    <property type="protein sequence ID" value="SBT02515.1"/>
    <property type="molecule type" value="Genomic_DNA"/>
</dbReference>
<dbReference type="GO" id="GO:0030488">
    <property type="term" value="P:tRNA methylation"/>
    <property type="evidence" value="ECO:0007669"/>
    <property type="project" value="TreeGrafter"/>
</dbReference>